<feature type="transmembrane region" description="Helical" evidence="1">
    <location>
        <begin position="137"/>
        <end position="154"/>
    </location>
</feature>
<proteinExistence type="predicted"/>
<accession>A0AA46PNS5</accession>
<name>A0AA46PNS5_CYTFI</name>
<keyword evidence="1" id="KW-0472">Membrane</keyword>
<dbReference type="RefSeq" id="WP_263599456.1">
    <property type="nucleotide sequence ID" value="NZ_CP107027.1"/>
</dbReference>
<evidence type="ECO:0000256" key="1">
    <source>
        <dbReference type="SAM" id="Phobius"/>
    </source>
</evidence>
<keyword evidence="1" id="KW-0812">Transmembrane</keyword>
<feature type="transmembrane region" description="Helical" evidence="1">
    <location>
        <begin position="53"/>
        <end position="74"/>
    </location>
</feature>
<gene>
    <name evidence="2" type="ORF">OD459_20425</name>
</gene>
<evidence type="ECO:0000313" key="3">
    <source>
        <dbReference type="Proteomes" id="UP001163104"/>
    </source>
</evidence>
<feature type="transmembrane region" description="Helical" evidence="1">
    <location>
        <begin position="159"/>
        <end position="177"/>
    </location>
</feature>
<dbReference type="Proteomes" id="UP001163104">
    <property type="component" value="Chromosome"/>
</dbReference>
<keyword evidence="1" id="KW-1133">Transmembrane helix</keyword>
<feature type="transmembrane region" description="Helical" evidence="1">
    <location>
        <begin position="108"/>
        <end position="131"/>
    </location>
</feature>
<organism evidence="2 3">
    <name type="scientific">Cytobacillus firmus</name>
    <name type="common">Bacillus firmus</name>
    <dbReference type="NCBI Taxonomy" id="1399"/>
    <lineage>
        <taxon>Bacteria</taxon>
        <taxon>Bacillati</taxon>
        <taxon>Bacillota</taxon>
        <taxon>Bacilli</taxon>
        <taxon>Bacillales</taxon>
        <taxon>Bacillaceae</taxon>
        <taxon>Cytobacillus</taxon>
    </lineage>
</organism>
<feature type="transmembrane region" description="Helical" evidence="1">
    <location>
        <begin position="80"/>
        <end position="101"/>
    </location>
</feature>
<sequence length="178" mass="20599">MLWLEENRKKIIVNELLHWKKSRMLPDHYCDYLLALYTEGSQPKGIKKRKNTVVLYLANLILLLLIPISALLIYFTELSITLQTVILILFISSDIFFIFYFSKKVKMIHIPIISGGLILLMGSVDIVSVLYPGNERILYVSLVINCVLWLFSGLKWKFLYLWISGALGFLLLVISIFI</sequence>
<dbReference type="AlphaFoldDB" id="A0AA46PNS5"/>
<dbReference type="EMBL" id="CP107027">
    <property type="protein sequence ID" value="UYG94530.1"/>
    <property type="molecule type" value="Genomic_DNA"/>
</dbReference>
<reference evidence="2" key="1">
    <citation type="submission" date="2022-10" db="EMBL/GenBank/DDBJ databases">
        <title>Mechanism of multi-heavy metal repair in Cytobacillus Firmus M7.</title>
        <authorList>
            <person name="Li X."/>
            <person name="Yu C."/>
        </authorList>
    </citation>
    <scope>NUCLEOTIDE SEQUENCE</scope>
    <source>
        <strain evidence="2">M7</strain>
    </source>
</reference>
<evidence type="ECO:0000313" key="2">
    <source>
        <dbReference type="EMBL" id="UYG94530.1"/>
    </source>
</evidence>
<protein>
    <submittedName>
        <fullName evidence="2">Uncharacterized protein</fullName>
    </submittedName>
</protein>